<protein>
    <recommendedName>
        <fullName evidence="2">Ubiquitin-like domain-containing protein</fullName>
    </recommendedName>
</protein>
<feature type="compositionally biased region" description="Polar residues" evidence="1">
    <location>
        <begin position="403"/>
        <end position="414"/>
    </location>
</feature>
<dbReference type="AlphaFoldDB" id="A0ABD1JTM9"/>
<feature type="region of interest" description="Disordered" evidence="1">
    <location>
        <begin position="395"/>
        <end position="460"/>
    </location>
</feature>
<accession>A0ABD1JTM9</accession>
<keyword evidence="4" id="KW-1185">Reference proteome</keyword>
<dbReference type="Proteomes" id="UP001591681">
    <property type="component" value="Unassembled WGS sequence"/>
</dbReference>
<dbReference type="InterPro" id="IPR029071">
    <property type="entry name" value="Ubiquitin-like_domsf"/>
</dbReference>
<dbReference type="InterPro" id="IPR036770">
    <property type="entry name" value="Ankyrin_rpt-contain_sf"/>
</dbReference>
<dbReference type="SUPFAM" id="SSF54236">
    <property type="entry name" value="Ubiquitin-like"/>
    <property type="match status" value="1"/>
</dbReference>
<dbReference type="InterPro" id="IPR042788">
    <property type="entry name" value="ANKUB1"/>
</dbReference>
<dbReference type="PANTHER" id="PTHR46885:SF1">
    <property type="entry name" value="PROTEIN ANKUB1"/>
    <property type="match status" value="1"/>
</dbReference>
<comment type="caution">
    <text evidence="3">The sequence shown here is derived from an EMBL/GenBank/DDBJ whole genome shotgun (WGS) entry which is preliminary data.</text>
</comment>
<reference evidence="3 4" key="1">
    <citation type="submission" date="2024-09" db="EMBL/GenBank/DDBJ databases">
        <title>A chromosome-level genome assembly of Gray's grenadier anchovy, Coilia grayii.</title>
        <authorList>
            <person name="Fu Z."/>
        </authorList>
    </citation>
    <scope>NUCLEOTIDE SEQUENCE [LARGE SCALE GENOMIC DNA]</scope>
    <source>
        <strain evidence="3">G4</strain>
        <tissue evidence="3">Muscle</tissue>
    </source>
</reference>
<sequence>MKNWRSPDMSVFIAFEGSYEPFHISHQETIRTIKQMVKEHFCMPHLDNQQSRHILELSYSGAILQDSWALADVGISSGSTLHCSLKEESKATMYVYNSVTRETLSLMGASIHLKSPVSRLRSVVSLQCGLPVSAFTLTTQSGTRLYDCNKLEDYVMEVGSTLRLETWNGWGEFLRACFRGHKQTVQHYLSEERPVYRFQQRVALYIAAFRGHLELASWLVERGEQAEEAVGVHPYREWCHETDHPEIAKSPVHVAAETGQLLILKLFTRSSVLTLSCRDTLGRDPIQIALKHRNRECVIHLVTKLWSVVSFSNFVLPMKIYVKIKGWIRRARRKGVSESAGHGCPYRTRVGDTVLVDGFTFPKMPFNVSQGNPTRLWAPAVTSCVLPALTTDTSLSCPPHPPTSSASQNATVQLPQLHPPPATNNRREKKRVRKMEATRKEFKEMPAATNSNQSGNTWRSRVPLPPVSRDSNPRPLFVYASPTSAQILSAPLESFSQHCGRSPRENAIYCLALASAFTEKRWLQQLRVARILARRSVQKAV</sequence>
<dbReference type="PANTHER" id="PTHR46885">
    <property type="entry name" value="PROTEIN ANKUB1"/>
    <property type="match status" value="1"/>
</dbReference>
<dbReference type="InterPro" id="IPR002110">
    <property type="entry name" value="Ankyrin_rpt"/>
</dbReference>
<evidence type="ECO:0000256" key="1">
    <source>
        <dbReference type="SAM" id="MobiDB-lite"/>
    </source>
</evidence>
<dbReference type="PROSITE" id="PS50053">
    <property type="entry name" value="UBIQUITIN_2"/>
    <property type="match status" value="1"/>
</dbReference>
<evidence type="ECO:0000259" key="2">
    <source>
        <dbReference type="PROSITE" id="PS50053"/>
    </source>
</evidence>
<gene>
    <name evidence="3" type="ORF">ACEWY4_014925</name>
</gene>
<dbReference type="SMART" id="SM00248">
    <property type="entry name" value="ANK"/>
    <property type="match status" value="3"/>
</dbReference>
<name>A0ABD1JTM9_9TELE</name>
<proteinExistence type="predicted"/>
<dbReference type="Gene3D" id="3.10.20.90">
    <property type="entry name" value="Phosphatidylinositol 3-kinase Catalytic Subunit, Chain A, domain 1"/>
    <property type="match status" value="1"/>
</dbReference>
<feature type="compositionally biased region" description="Polar residues" evidence="1">
    <location>
        <begin position="448"/>
        <end position="459"/>
    </location>
</feature>
<dbReference type="InterPro" id="IPR000626">
    <property type="entry name" value="Ubiquitin-like_dom"/>
</dbReference>
<dbReference type="Pfam" id="PF00240">
    <property type="entry name" value="ubiquitin"/>
    <property type="match status" value="1"/>
</dbReference>
<dbReference type="Gene3D" id="1.25.40.20">
    <property type="entry name" value="Ankyrin repeat-containing domain"/>
    <property type="match status" value="1"/>
</dbReference>
<organism evidence="3 4">
    <name type="scientific">Coilia grayii</name>
    <name type="common">Gray's grenadier anchovy</name>
    <dbReference type="NCBI Taxonomy" id="363190"/>
    <lineage>
        <taxon>Eukaryota</taxon>
        <taxon>Metazoa</taxon>
        <taxon>Chordata</taxon>
        <taxon>Craniata</taxon>
        <taxon>Vertebrata</taxon>
        <taxon>Euteleostomi</taxon>
        <taxon>Actinopterygii</taxon>
        <taxon>Neopterygii</taxon>
        <taxon>Teleostei</taxon>
        <taxon>Clupei</taxon>
        <taxon>Clupeiformes</taxon>
        <taxon>Clupeoidei</taxon>
        <taxon>Engraulidae</taxon>
        <taxon>Coilinae</taxon>
        <taxon>Coilia</taxon>
    </lineage>
</organism>
<dbReference type="EMBL" id="JBHFQA010000012">
    <property type="protein sequence ID" value="KAL2090237.1"/>
    <property type="molecule type" value="Genomic_DNA"/>
</dbReference>
<dbReference type="SMART" id="SM00213">
    <property type="entry name" value="UBQ"/>
    <property type="match status" value="1"/>
</dbReference>
<dbReference type="SUPFAM" id="SSF48403">
    <property type="entry name" value="Ankyrin repeat"/>
    <property type="match status" value="1"/>
</dbReference>
<feature type="domain" description="Ubiquitin-like" evidence="2">
    <location>
        <begin position="9"/>
        <end position="90"/>
    </location>
</feature>
<feature type="compositionally biased region" description="Basic and acidic residues" evidence="1">
    <location>
        <begin position="434"/>
        <end position="444"/>
    </location>
</feature>
<evidence type="ECO:0000313" key="3">
    <source>
        <dbReference type="EMBL" id="KAL2090237.1"/>
    </source>
</evidence>
<evidence type="ECO:0000313" key="4">
    <source>
        <dbReference type="Proteomes" id="UP001591681"/>
    </source>
</evidence>